<keyword evidence="1" id="KW-0812">Transmembrane</keyword>
<feature type="transmembrane region" description="Helical" evidence="1">
    <location>
        <begin position="156"/>
        <end position="180"/>
    </location>
</feature>
<protein>
    <submittedName>
        <fullName evidence="2">Uncharacterized protein</fullName>
    </submittedName>
</protein>
<organism evidence="2 3">
    <name type="scientific">Flagellimonas sediminis</name>
    <dbReference type="NCBI Taxonomy" id="2696468"/>
    <lineage>
        <taxon>Bacteria</taxon>
        <taxon>Pseudomonadati</taxon>
        <taxon>Bacteroidota</taxon>
        <taxon>Flavobacteriia</taxon>
        <taxon>Flavobacteriales</taxon>
        <taxon>Flavobacteriaceae</taxon>
        <taxon>Flagellimonas</taxon>
    </lineage>
</organism>
<comment type="caution">
    <text evidence="2">The sequence shown here is derived from an EMBL/GenBank/DDBJ whole genome shotgun (WGS) entry which is preliminary data.</text>
</comment>
<evidence type="ECO:0000313" key="2">
    <source>
        <dbReference type="EMBL" id="NDV43545.1"/>
    </source>
</evidence>
<dbReference type="AlphaFoldDB" id="A0A6I5KU60"/>
<keyword evidence="3" id="KW-1185">Reference proteome</keyword>
<dbReference type="Proteomes" id="UP000468707">
    <property type="component" value="Unassembled WGS sequence"/>
</dbReference>
<accession>A0A6I5KU60</accession>
<feature type="transmembrane region" description="Helical" evidence="1">
    <location>
        <begin position="93"/>
        <end position="110"/>
    </location>
</feature>
<dbReference type="EMBL" id="JAAAMI010000004">
    <property type="protein sequence ID" value="NDV43545.1"/>
    <property type="molecule type" value="Genomic_DNA"/>
</dbReference>
<sequence length="188" mass="22694">MIIIYTFFTELLGVLIKYNNNFQFFSDDRYTWHNVIIYNIYQLVFFLFFFEVYRKVLDKRINKKMIFYFNIVCTLSYIVNAIAYNPLHNQTTYAHIIGSLMLVFIIVQYLKEKYTEGNSQPLKFNLLFWISIGLLVFYLSFPLILFIYMLKVDLWILAYFRPILLISIALMYAFIIFGLLMGKRKAFR</sequence>
<reference evidence="2 3" key="1">
    <citation type="submission" date="2020-01" db="EMBL/GenBank/DDBJ databases">
        <title>Muricauda sediminis sp.nov. 40Bstr401.</title>
        <authorList>
            <person name="Xue Z."/>
            <person name="Zhu S."/>
            <person name="Ren N."/>
            <person name="Chen T."/>
            <person name="Chen X."/>
            <person name="Chen J."/>
            <person name="Yang J."/>
        </authorList>
    </citation>
    <scope>NUCLEOTIDE SEQUENCE [LARGE SCALE GENOMIC DNA]</scope>
    <source>
        <strain evidence="2 3">40Bstr401</strain>
    </source>
</reference>
<proteinExistence type="predicted"/>
<feature type="transmembrane region" description="Helical" evidence="1">
    <location>
        <begin position="126"/>
        <end position="150"/>
    </location>
</feature>
<feature type="transmembrane region" description="Helical" evidence="1">
    <location>
        <begin position="65"/>
        <end position="87"/>
    </location>
</feature>
<keyword evidence="1" id="KW-0472">Membrane</keyword>
<evidence type="ECO:0000313" key="3">
    <source>
        <dbReference type="Proteomes" id="UP000468707"/>
    </source>
</evidence>
<dbReference type="RefSeq" id="WP_163635009.1">
    <property type="nucleotide sequence ID" value="NZ_JAAAMI010000004.1"/>
</dbReference>
<gene>
    <name evidence="2" type="ORF">GTK07_09430</name>
</gene>
<evidence type="ECO:0000256" key="1">
    <source>
        <dbReference type="SAM" id="Phobius"/>
    </source>
</evidence>
<feature type="transmembrane region" description="Helical" evidence="1">
    <location>
        <begin position="35"/>
        <end position="53"/>
    </location>
</feature>
<keyword evidence="1" id="KW-1133">Transmembrane helix</keyword>
<name>A0A6I5KU60_9FLAO</name>